<dbReference type="EMBL" id="MSZS01000009">
    <property type="protein sequence ID" value="PKX89625.1"/>
    <property type="molecule type" value="Genomic_DNA"/>
</dbReference>
<protein>
    <recommendedName>
        <fullName evidence="3">NADP-dependent oxidoreductase domain-containing protein</fullName>
    </recommendedName>
</protein>
<dbReference type="Gene3D" id="3.20.20.100">
    <property type="entry name" value="NADP-dependent oxidoreductase domain"/>
    <property type="match status" value="1"/>
</dbReference>
<comment type="caution">
    <text evidence="1">The sequence shown here is derived from an EMBL/GenBank/DDBJ whole genome shotgun (WGS) entry which is preliminary data.</text>
</comment>
<evidence type="ECO:0000313" key="2">
    <source>
        <dbReference type="Proteomes" id="UP000234474"/>
    </source>
</evidence>
<sequence>MQKEEKTINWRERPRYGRTWAGDNRPGKEHMVKALKGIAKEVGAHSLGAVAIAYHLPQGSLTPRSQSLALSYWYLGITVSSPSSAAAKSSKHILSYVEAIDIPLTPEPIAQIEAVKAWRPGMPRPIIGDGIIDNVLGGY</sequence>
<accession>A0A2I1BW68</accession>
<evidence type="ECO:0000313" key="1">
    <source>
        <dbReference type="EMBL" id="PKX89625.1"/>
    </source>
</evidence>
<name>A0A2I1BW68_ASPN1</name>
<gene>
    <name evidence="1" type="ORF">P174DRAFT_424805</name>
</gene>
<dbReference type="AlphaFoldDB" id="A0A2I1BW68"/>
<proteinExistence type="predicted"/>
<dbReference type="RefSeq" id="XP_024678220.1">
    <property type="nucleotide sequence ID" value="XM_024825231.1"/>
</dbReference>
<evidence type="ECO:0008006" key="3">
    <source>
        <dbReference type="Google" id="ProtNLM"/>
    </source>
</evidence>
<dbReference type="GeneID" id="36532556"/>
<keyword evidence="2" id="KW-1185">Reference proteome</keyword>
<dbReference type="InterPro" id="IPR036812">
    <property type="entry name" value="NAD(P)_OxRdtase_dom_sf"/>
</dbReference>
<dbReference type="VEuPathDB" id="FungiDB:P174DRAFT_424805"/>
<reference evidence="2" key="1">
    <citation type="journal article" date="2018" name="Proc. Natl. Acad. Sci. U.S.A.">
        <title>Linking secondary metabolites to gene clusters through genome sequencing of six diverse Aspergillus species.</title>
        <authorList>
            <person name="Kaerboelling I."/>
            <person name="Vesth T.C."/>
            <person name="Frisvad J.C."/>
            <person name="Nybo J.L."/>
            <person name="Theobald S."/>
            <person name="Kuo A."/>
            <person name="Bowyer P."/>
            <person name="Matsuda Y."/>
            <person name="Mondo S."/>
            <person name="Lyhne E.K."/>
            <person name="Kogle M.E."/>
            <person name="Clum A."/>
            <person name="Lipzen A."/>
            <person name="Salamov A."/>
            <person name="Ngan C.Y."/>
            <person name="Daum C."/>
            <person name="Chiniquy J."/>
            <person name="Barry K."/>
            <person name="LaButti K."/>
            <person name="Haridas S."/>
            <person name="Simmons B.A."/>
            <person name="Magnuson J.K."/>
            <person name="Mortensen U.H."/>
            <person name="Larsen T.O."/>
            <person name="Grigoriev I.V."/>
            <person name="Baker S.E."/>
            <person name="Andersen M.R."/>
        </authorList>
    </citation>
    <scope>NUCLEOTIDE SEQUENCE [LARGE SCALE GENOMIC DNA]</scope>
    <source>
        <strain evidence="2">IBT 16806</strain>
    </source>
</reference>
<dbReference type="Proteomes" id="UP000234474">
    <property type="component" value="Unassembled WGS sequence"/>
</dbReference>
<organism evidence="1 2">
    <name type="scientific">Aspergillus novofumigatus (strain IBT 16806)</name>
    <dbReference type="NCBI Taxonomy" id="1392255"/>
    <lineage>
        <taxon>Eukaryota</taxon>
        <taxon>Fungi</taxon>
        <taxon>Dikarya</taxon>
        <taxon>Ascomycota</taxon>
        <taxon>Pezizomycotina</taxon>
        <taxon>Eurotiomycetes</taxon>
        <taxon>Eurotiomycetidae</taxon>
        <taxon>Eurotiales</taxon>
        <taxon>Aspergillaceae</taxon>
        <taxon>Aspergillus</taxon>
        <taxon>Aspergillus subgen. Fumigati</taxon>
    </lineage>
</organism>